<evidence type="ECO:0000313" key="3">
    <source>
        <dbReference type="EMBL" id="MFC0342490.1"/>
    </source>
</evidence>
<dbReference type="Gene3D" id="3.40.50.2000">
    <property type="entry name" value="Glycogen Phosphorylase B"/>
    <property type="match status" value="2"/>
</dbReference>
<protein>
    <submittedName>
        <fullName evidence="3">Glycosyltransferase</fullName>
        <ecNumber evidence="3">2.4.-.-</ecNumber>
    </submittedName>
</protein>
<name>A0ABV6IAJ7_9RHOB</name>
<evidence type="ECO:0000259" key="1">
    <source>
        <dbReference type="Pfam" id="PF00534"/>
    </source>
</evidence>
<keyword evidence="3" id="KW-0808">Transferase</keyword>
<dbReference type="InterPro" id="IPR001296">
    <property type="entry name" value="Glyco_trans_1"/>
</dbReference>
<evidence type="ECO:0000259" key="2">
    <source>
        <dbReference type="Pfam" id="PF00535"/>
    </source>
</evidence>
<dbReference type="RefSeq" id="WP_377700103.1">
    <property type="nucleotide sequence ID" value="NZ_JBHLWE010000061.1"/>
</dbReference>
<keyword evidence="3" id="KW-0328">Glycosyltransferase</keyword>
<dbReference type="Pfam" id="PF00534">
    <property type="entry name" value="Glycos_transf_1"/>
    <property type="match status" value="1"/>
</dbReference>
<dbReference type="SUPFAM" id="SSF53756">
    <property type="entry name" value="UDP-Glycosyltransferase/glycogen phosphorylase"/>
    <property type="match status" value="1"/>
</dbReference>
<reference evidence="3 4" key="1">
    <citation type="submission" date="2024-09" db="EMBL/GenBank/DDBJ databases">
        <authorList>
            <person name="Sun Q."/>
            <person name="Mori K."/>
        </authorList>
    </citation>
    <scope>NUCLEOTIDE SEQUENCE [LARGE SCALE GENOMIC DNA]</scope>
    <source>
        <strain evidence="3 4">KCTC 22789</strain>
    </source>
</reference>
<dbReference type="GO" id="GO:0016757">
    <property type="term" value="F:glycosyltransferase activity"/>
    <property type="evidence" value="ECO:0007669"/>
    <property type="project" value="UniProtKB-KW"/>
</dbReference>
<feature type="domain" description="Glycosyltransferase 2-like" evidence="2">
    <location>
        <begin position="224"/>
        <end position="331"/>
    </location>
</feature>
<dbReference type="InterPro" id="IPR001173">
    <property type="entry name" value="Glyco_trans_2-like"/>
</dbReference>
<dbReference type="Pfam" id="PF00535">
    <property type="entry name" value="Glycos_transf_2"/>
    <property type="match status" value="1"/>
</dbReference>
<dbReference type="PANTHER" id="PTHR43685:SF2">
    <property type="entry name" value="GLYCOSYLTRANSFERASE 2-LIKE DOMAIN-CONTAINING PROTEIN"/>
    <property type="match status" value="1"/>
</dbReference>
<dbReference type="Proteomes" id="UP001589799">
    <property type="component" value="Unassembled WGS sequence"/>
</dbReference>
<gene>
    <name evidence="3" type="ORF">ACFFII_17205</name>
</gene>
<comment type="caution">
    <text evidence="3">The sequence shown here is derived from an EMBL/GenBank/DDBJ whole genome shotgun (WGS) entry which is preliminary data.</text>
</comment>
<feature type="domain" description="Glycosyl transferase family 1" evidence="1">
    <location>
        <begin position="782"/>
        <end position="933"/>
    </location>
</feature>
<dbReference type="SUPFAM" id="SSF53448">
    <property type="entry name" value="Nucleotide-diphospho-sugar transferases"/>
    <property type="match status" value="1"/>
</dbReference>
<dbReference type="EC" id="2.4.-.-" evidence="3"/>
<dbReference type="InterPro" id="IPR050834">
    <property type="entry name" value="Glycosyltransf_2"/>
</dbReference>
<proteinExistence type="predicted"/>
<dbReference type="CDD" id="cd00761">
    <property type="entry name" value="Glyco_tranf_GTA_type"/>
    <property type="match status" value="1"/>
</dbReference>
<dbReference type="CDD" id="cd03801">
    <property type="entry name" value="GT4_PimA-like"/>
    <property type="match status" value="1"/>
</dbReference>
<dbReference type="InterPro" id="IPR029044">
    <property type="entry name" value="Nucleotide-diphossugar_trans"/>
</dbReference>
<evidence type="ECO:0000313" key="4">
    <source>
        <dbReference type="Proteomes" id="UP001589799"/>
    </source>
</evidence>
<dbReference type="EMBL" id="JBHLWE010000061">
    <property type="protein sequence ID" value="MFC0342490.1"/>
    <property type="molecule type" value="Genomic_DNA"/>
</dbReference>
<accession>A0ABV6IAJ7</accession>
<dbReference type="Gene3D" id="3.90.550.10">
    <property type="entry name" value="Spore Coat Polysaccharide Biosynthesis Protein SpsA, Chain A"/>
    <property type="match status" value="1"/>
</dbReference>
<keyword evidence="4" id="KW-1185">Reference proteome</keyword>
<organism evidence="3 4">
    <name type="scientific">Paracoccus niistensis</name>
    <dbReference type="NCBI Taxonomy" id="632935"/>
    <lineage>
        <taxon>Bacteria</taxon>
        <taxon>Pseudomonadati</taxon>
        <taxon>Pseudomonadota</taxon>
        <taxon>Alphaproteobacteria</taxon>
        <taxon>Rhodobacterales</taxon>
        <taxon>Paracoccaceae</taxon>
        <taxon>Paracoccus</taxon>
    </lineage>
</organism>
<sequence length="946" mass="105626">MNSVQPDLPLSEEEFDGAWYLDVNGDVRAAGLDPWEHYVRYGHREGRLGAPVRALELDHILWRGFAREAEAELRLLLRSRKPRERAAAGWTFARHAASKGKWHTALGTIRKFCDVPSEMQVISHPGPWLLAIQAAARLGDFDAARCWLGEARTRFPANGNLAAASMEIALAERANEEVVSGCLAALYSGTGLKPICLAASGDTLFDRLCTTWAPAEVADGPTVSIIVPVYNAEQTLRTCLRSLIAQSWRNLEIIVVDDCSTDDTAMIAEEEARRDLRIRLIRQSSNKGAYVSRNAGLMVASGAFYTVHDADDWSHPQKIEQQVRPLLERPELWATFSHMLRADDGLRMSVWRMEEGWVYRNTSSLMLRAEVRDLLGFWDRVRMGADTEYYHRVRLAFGADTIADVHPGVPLSFARTSSRSLTLQTTTHLATQFAGARRQYLNAADDLHRRRIAELPDQSCIEARARALYLESCPRRRPFSVPVEASPADPFDPPDDYGKVATSPYFDGGWYLRCYPDVLKADVDPVRHYLDYGAREDRDPGPLFANAAWRQLAELDSDTIPLLELENDIEPASSPCFSGALTRTRRPIALVFAHAAERTIFGAERSLLITLERLASGYSGCAFDPVVVLPSAVNEWYLQQVRDRAVSVEILPQLWRHRFRPVPEQTVEAIRGMIRRYRPAQVHVNTIVLDAPSLAARQEGCQCVIHVRELPAQDPDLCRLLGDTPAGLRRRIVAEADSFIANSQAVADWIGCPQRTEIWQNSIDPALFNLPFSPEPRLRLALVSSNRAKKGIADLVEIASKVRRLEEIEQVSAFRRCRFLLIGPSTPDLDALGPLPENVEHAGYAPDAVEAMKQCDAVLILSRVAESFGRTALESMAAGRPVICYDRGTPPTFITSGKTGFVVPADNTEAAAEAVMALSLARNQMMRMSEEARLYSRRKLEDMARR</sequence>
<dbReference type="PANTHER" id="PTHR43685">
    <property type="entry name" value="GLYCOSYLTRANSFERASE"/>
    <property type="match status" value="1"/>
</dbReference>